<feature type="domain" description="Response regulatory" evidence="16">
    <location>
        <begin position="1228"/>
        <end position="1350"/>
    </location>
</feature>
<dbReference type="PROSITE" id="PS50110">
    <property type="entry name" value="RESPONSE_REGULATORY"/>
    <property type="match status" value="2"/>
</dbReference>
<organism evidence="20 21">
    <name type="scientific">Chitinimonas lacunae</name>
    <dbReference type="NCBI Taxonomy" id="1963018"/>
    <lineage>
        <taxon>Bacteria</taxon>
        <taxon>Pseudomonadati</taxon>
        <taxon>Pseudomonadota</taxon>
        <taxon>Betaproteobacteria</taxon>
        <taxon>Neisseriales</taxon>
        <taxon>Chitinibacteraceae</taxon>
        <taxon>Chitinimonas</taxon>
    </lineage>
</organism>
<dbReference type="CDD" id="cd17546">
    <property type="entry name" value="REC_hyHK_CKI1_RcsC-like"/>
    <property type="match status" value="1"/>
</dbReference>
<dbReference type="NCBIfam" id="TIGR00229">
    <property type="entry name" value="sensory_box"/>
    <property type="match status" value="5"/>
</dbReference>
<evidence type="ECO:0000256" key="4">
    <source>
        <dbReference type="ARBA" id="ARBA00022475"/>
    </source>
</evidence>
<dbReference type="CDD" id="cd00088">
    <property type="entry name" value="HPT"/>
    <property type="match status" value="1"/>
</dbReference>
<dbReference type="InterPro" id="IPR008207">
    <property type="entry name" value="Sig_transdc_His_kin_Hpt_dom"/>
</dbReference>
<dbReference type="PRINTS" id="PR00344">
    <property type="entry name" value="BCTRLSENSOR"/>
</dbReference>
<evidence type="ECO:0000259" key="15">
    <source>
        <dbReference type="PROSITE" id="PS50109"/>
    </source>
</evidence>
<feature type="domain" description="PAC" evidence="18">
    <location>
        <begin position="518"/>
        <end position="570"/>
    </location>
</feature>
<evidence type="ECO:0000259" key="16">
    <source>
        <dbReference type="PROSITE" id="PS50110"/>
    </source>
</evidence>
<evidence type="ECO:0000256" key="6">
    <source>
        <dbReference type="ARBA" id="ARBA00022692"/>
    </source>
</evidence>
<dbReference type="InterPro" id="IPR003594">
    <property type="entry name" value="HATPase_dom"/>
</dbReference>
<dbReference type="InterPro" id="IPR001789">
    <property type="entry name" value="Sig_transdc_resp-reg_receiver"/>
</dbReference>
<evidence type="ECO:0000256" key="8">
    <source>
        <dbReference type="ARBA" id="ARBA00022840"/>
    </source>
</evidence>
<feature type="domain" description="Histidine kinase" evidence="15">
    <location>
        <begin position="988"/>
        <end position="1209"/>
    </location>
</feature>
<dbReference type="SUPFAM" id="SSF52172">
    <property type="entry name" value="CheY-like"/>
    <property type="match status" value="2"/>
</dbReference>
<keyword evidence="5 13" id="KW-0597">Phosphoprotein</keyword>
<keyword evidence="9 14" id="KW-1133">Transmembrane helix</keyword>
<keyword evidence="21" id="KW-1185">Reference proteome</keyword>
<keyword evidence="4" id="KW-1003">Cell membrane</keyword>
<dbReference type="Pfam" id="PF00072">
    <property type="entry name" value="Response_reg"/>
    <property type="match status" value="2"/>
</dbReference>
<dbReference type="SUPFAM" id="SSF47384">
    <property type="entry name" value="Homodimeric domain of signal transducing histidine kinase"/>
    <property type="match status" value="1"/>
</dbReference>
<evidence type="ECO:0000256" key="2">
    <source>
        <dbReference type="ARBA" id="ARBA00004651"/>
    </source>
</evidence>
<dbReference type="PANTHER" id="PTHR45339:SF1">
    <property type="entry name" value="HYBRID SIGNAL TRANSDUCTION HISTIDINE KINASE J"/>
    <property type="match status" value="1"/>
</dbReference>
<comment type="subcellular location">
    <subcellularLocation>
        <location evidence="2">Cell membrane</location>
        <topology evidence="2">Multi-pass membrane protein</topology>
    </subcellularLocation>
</comment>
<evidence type="ECO:0000313" key="20">
    <source>
        <dbReference type="EMBL" id="MFC4157912.1"/>
    </source>
</evidence>
<dbReference type="InterPro" id="IPR036097">
    <property type="entry name" value="HisK_dim/P_sf"/>
</dbReference>
<dbReference type="PROSITE" id="PS50894">
    <property type="entry name" value="HPT"/>
    <property type="match status" value="1"/>
</dbReference>
<dbReference type="EMBL" id="JBHSBU010000001">
    <property type="protein sequence ID" value="MFC4157912.1"/>
    <property type="molecule type" value="Genomic_DNA"/>
</dbReference>
<dbReference type="Gene3D" id="1.20.120.160">
    <property type="entry name" value="HPT domain"/>
    <property type="match status" value="1"/>
</dbReference>
<dbReference type="Pfam" id="PF00989">
    <property type="entry name" value="PAS"/>
    <property type="match status" value="1"/>
</dbReference>
<feature type="transmembrane region" description="Helical" evidence="14">
    <location>
        <begin position="295"/>
        <end position="312"/>
    </location>
</feature>
<dbReference type="PANTHER" id="PTHR45339">
    <property type="entry name" value="HYBRID SIGNAL TRANSDUCTION HISTIDINE KINASE J"/>
    <property type="match status" value="1"/>
</dbReference>
<dbReference type="SMART" id="SM00091">
    <property type="entry name" value="PAS"/>
    <property type="match status" value="5"/>
</dbReference>
<feature type="domain" description="PAS" evidence="17">
    <location>
        <begin position="571"/>
        <end position="644"/>
    </location>
</feature>
<dbReference type="EC" id="2.7.13.3" evidence="3"/>
<comment type="caution">
    <text evidence="20">The sequence shown here is derived from an EMBL/GenBank/DDBJ whole genome shotgun (WGS) entry which is preliminary data.</text>
</comment>
<dbReference type="PROSITE" id="PS50109">
    <property type="entry name" value="HIS_KIN"/>
    <property type="match status" value="1"/>
</dbReference>
<dbReference type="Pfam" id="PF00512">
    <property type="entry name" value="HisKA"/>
    <property type="match status" value="1"/>
</dbReference>
<sequence length="1699" mass="187638">MNPPLARRATPARLLRDHQYLSQWVVAVLFLVLLALSQGGNLYLSYRNTERDAHAQLMTQARVIERNLNYQLYLTDKILRHLRQGASSLHAQQLLPHLNTNLEEHLNTMQGLRNLVIVNRDGTVVAASHRDLIGLQVQTRVSFSKAARERDPAMLYVSPPFRSRRDGAYTISLSRTIQDRSGHFAGVVIASLDTNYFQTLLSSVLYTSDMWSALVHSDGRLFLLMPQRSQSLPRLPEAGPDVQMLRVPLDGSVRLVAQSTVQPAQLRMDKSLIVLVGRDLDQALQPWREDLRNQLLIYAVVAALTMGGLLLLQRRQRRLEQLNADHRLILDSAGEGVVGLDSQGRLSYTNHAARRLVGWEQLPELLDWLAQRAAPLAQLISQALEDGKAQTREEIPLPTAGGGQAMVSLTLTPTREEGHISGVVLVFRDIHDRLQAEQALRQSATRLRLATEAAGVGVWEYEVTSGRLDWDDNMLAIYGKSRADFRSTYQEWLDTILPEEALQTHRAVQSAAASDGLLNLRFRIGRSDGRIRAIHTKGQAIRDQEGRAVRFIGTAEDVTEEEEAQAALREAEERFRSALESAAIGMALVGIDGRFMQVNAALVGIVGYSAEELYRLTVQDITHADDLDDDLKLLTELDAGLRDSYHMEKRYLHKSGHSVWVRLSVSAVRDMLGRPLYYIAQSQDISEEKQTLALLQRERQRLANILEGTHVGTWEWNIQTGELRLDTRWANLVGYELEELEPVSIATWEQLAHPEDLDHMQAMLTQHRPGDSDLCECESRWRHRDGHWVWALGRGRVWSWTADGEPEWVSGTHMDVTARRLAQESLRRTTALLRSVLDSASEVSIIATDLEGTITLFNQGAEHLLGYQAEEMIACCTPLVLHLPEEIAARGRELSSELGRPVEGFEVLIAQSLRQGAEQREWTYRRRDGSCFTVSLIVTAMHSTDDELIGYLGIGHDVTGRKEYEAWLQAEKHQAEQVSQAKSQFLANMSHEIRTPMNAILGMLQLIQQTGLDVRQRDYADKAEVAARTLLGILNDILDFSKVEAGKITLETYAFDLDNLLCDLGVILTPGIGHKPVELLYDVAPDLPRRLIGDALRLQQVLLNLAGNAIKFTERGEVVLSLRQVGNDAKTVQLRFSVRDTGIGIDQEQQRHIFDSFTQAESSTTRRFGGTGLGLAISQRLVRLMGGELTLVSAPGQGSEFSFTLPLLIDHQAPPPQPLPQAALTSPRVLIVDDNDTARELLAAMATSLGWEVTAVADGEQGLAEVAAAREAGQPYRAVFIDWDMPSPDGWETARSLRRQSGEAPLIIMVTAHGRDMLARYQQQAPALFDGFLFKPVTASMMVSAMAGGAAPAPVRHGGRLQRLAGLRILVVEDNPTNQQVAQELLSQQGAEVMVAGDGRSGITAVEQAQPPFDLILMDIQMPDMDGYSATREIRRRFDATALPIIAMTANAMSSDRDACLAAGMNDHVGKPIDLAHLLATIEHHIGRGPGPVLPPSGDTQPAVIDTAAALNRLGGDAALYDRLVESFRHDTASLPDKLAQALEQTERRPAIDLLHTLKGLAATVGANRLASLAAMEEARFKSGITLDPAERRQLVATIRQAIDEASAGLIELAPAGVNLSPVLEGVAVDDELRSLLDTLASLLAGANMRALELHRQLQQRYGALLGEAAYPLDQAMVRLDFGAAHAACQDLLARFFAI</sequence>
<evidence type="ECO:0000259" key="19">
    <source>
        <dbReference type="PROSITE" id="PS50894"/>
    </source>
</evidence>
<evidence type="ECO:0000256" key="12">
    <source>
        <dbReference type="PROSITE-ProRule" id="PRU00110"/>
    </source>
</evidence>
<dbReference type="Pfam" id="PF08447">
    <property type="entry name" value="PAS_3"/>
    <property type="match status" value="3"/>
</dbReference>
<comment type="catalytic activity">
    <reaction evidence="1">
        <text>ATP + protein L-histidine = ADP + protein N-phospho-L-histidine.</text>
        <dbReference type="EC" id="2.7.13.3"/>
    </reaction>
</comment>
<keyword evidence="11 14" id="KW-0472">Membrane</keyword>
<accession>A0ABV8MLM5</accession>
<evidence type="ECO:0000256" key="7">
    <source>
        <dbReference type="ARBA" id="ARBA00022741"/>
    </source>
</evidence>
<dbReference type="InterPro" id="IPR004358">
    <property type="entry name" value="Sig_transdc_His_kin-like_C"/>
</dbReference>
<dbReference type="CDD" id="cd00156">
    <property type="entry name" value="REC"/>
    <property type="match status" value="1"/>
</dbReference>
<feature type="modified residue" description="4-aspartylphosphate" evidence="13">
    <location>
        <position position="1419"/>
    </location>
</feature>
<evidence type="ECO:0000256" key="10">
    <source>
        <dbReference type="ARBA" id="ARBA00023012"/>
    </source>
</evidence>
<keyword evidence="7" id="KW-0547">Nucleotide-binding</keyword>
<dbReference type="Proteomes" id="UP001595791">
    <property type="component" value="Unassembled WGS sequence"/>
</dbReference>
<evidence type="ECO:0000256" key="1">
    <source>
        <dbReference type="ARBA" id="ARBA00000085"/>
    </source>
</evidence>
<dbReference type="InterPro" id="IPR000014">
    <property type="entry name" value="PAS"/>
</dbReference>
<dbReference type="InterPro" id="IPR005467">
    <property type="entry name" value="His_kinase_dom"/>
</dbReference>
<dbReference type="SMART" id="SM00086">
    <property type="entry name" value="PAC"/>
    <property type="match status" value="5"/>
</dbReference>
<feature type="domain" description="PAS" evidence="17">
    <location>
        <begin position="698"/>
        <end position="771"/>
    </location>
</feature>
<evidence type="ECO:0000256" key="5">
    <source>
        <dbReference type="ARBA" id="ARBA00022553"/>
    </source>
</evidence>
<dbReference type="Gene3D" id="3.30.565.10">
    <property type="entry name" value="Histidine kinase-like ATPase, C-terminal domain"/>
    <property type="match status" value="1"/>
</dbReference>
<dbReference type="Pfam" id="PF01627">
    <property type="entry name" value="Hpt"/>
    <property type="match status" value="1"/>
</dbReference>
<dbReference type="InterPro" id="IPR036641">
    <property type="entry name" value="HPT_dom_sf"/>
</dbReference>
<dbReference type="RefSeq" id="WP_378160059.1">
    <property type="nucleotide sequence ID" value="NZ_JBHSBU010000001.1"/>
</dbReference>
<dbReference type="InterPro" id="IPR013655">
    <property type="entry name" value="PAS_fold_3"/>
</dbReference>
<dbReference type="SUPFAM" id="SSF55785">
    <property type="entry name" value="PYP-like sensor domain (PAS domain)"/>
    <property type="match status" value="5"/>
</dbReference>
<dbReference type="CDD" id="cd16922">
    <property type="entry name" value="HATPase_EvgS-ArcB-TorS-like"/>
    <property type="match status" value="1"/>
</dbReference>
<dbReference type="SUPFAM" id="SSF47226">
    <property type="entry name" value="Histidine-containing phosphotransfer domain, HPT domain"/>
    <property type="match status" value="1"/>
</dbReference>
<feature type="modified residue" description="4-aspartylphosphate" evidence="13">
    <location>
        <position position="1282"/>
    </location>
</feature>
<feature type="domain" description="PAC" evidence="18">
    <location>
        <begin position="918"/>
        <end position="970"/>
    </location>
</feature>
<keyword evidence="8" id="KW-0067">ATP-binding</keyword>
<feature type="domain" description="Response regulatory" evidence="16">
    <location>
        <begin position="1368"/>
        <end position="1486"/>
    </location>
</feature>
<evidence type="ECO:0000256" key="11">
    <source>
        <dbReference type="ARBA" id="ARBA00023136"/>
    </source>
</evidence>
<dbReference type="CDD" id="cd00130">
    <property type="entry name" value="PAS"/>
    <property type="match status" value="5"/>
</dbReference>
<dbReference type="InterPro" id="IPR003661">
    <property type="entry name" value="HisK_dim/P_dom"/>
</dbReference>
<keyword evidence="6 14" id="KW-0812">Transmembrane</keyword>
<dbReference type="InterPro" id="IPR035965">
    <property type="entry name" value="PAS-like_dom_sf"/>
</dbReference>
<dbReference type="PROSITE" id="PS50112">
    <property type="entry name" value="PAS"/>
    <property type="match status" value="4"/>
</dbReference>
<feature type="domain" description="PAC" evidence="18">
    <location>
        <begin position="645"/>
        <end position="697"/>
    </location>
</feature>
<evidence type="ECO:0000256" key="9">
    <source>
        <dbReference type="ARBA" id="ARBA00022989"/>
    </source>
</evidence>
<proteinExistence type="predicted"/>
<evidence type="ECO:0000313" key="21">
    <source>
        <dbReference type="Proteomes" id="UP001595791"/>
    </source>
</evidence>
<dbReference type="Pfam" id="PF02743">
    <property type="entry name" value="dCache_1"/>
    <property type="match status" value="1"/>
</dbReference>
<dbReference type="SMART" id="SM00448">
    <property type="entry name" value="REC"/>
    <property type="match status" value="2"/>
</dbReference>
<feature type="transmembrane region" description="Helical" evidence="14">
    <location>
        <begin position="20"/>
        <end position="44"/>
    </location>
</feature>
<dbReference type="PROSITE" id="PS50113">
    <property type="entry name" value="PAC"/>
    <property type="match status" value="5"/>
</dbReference>
<dbReference type="InterPro" id="IPR013767">
    <property type="entry name" value="PAS_fold"/>
</dbReference>
<evidence type="ECO:0000256" key="3">
    <source>
        <dbReference type="ARBA" id="ARBA00012438"/>
    </source>
</evidence>
<evidence type="ECO:0000259" key="17">
    <source>
        <dbReference type="PROSITE" id="PS50112"/>
    </source>
</evidence>
<dbReference type="CDD" id="cd00082">
    <property type="entry name" value="HisKA"/>
    <property type="match status" value="1"/>
</dbReference>
<dbReference type="SMART" id="SM00388">
    <property type="entry name" value="HisKA"/>
    <property type="match status" value="1"/>
</dbReference>
<name>A0ABV8MLM5_9NEIS</name>
<feature type="domain" description="PAC" evidence="18">
    <location>
        <begin position="391"/>
        <end position="442"/>
    </location>
</feature>
<dbReference type="Pfam" id="PF13426">
    <property type="entry name" value="PAS_9"/>
    <property type="match status" value="1"/>
</dbReference>
<dbReference type="SUPFAM" id="SSF55874">
    <property type="entry name" value="ATPase domain of HSP90 chaperone/DNA topoisomerase II/histidine kinase"/>
    <property type="match status" value="1"/>
</dbReference>
<dbReference type="CDD" id="cd12914">
    <property type="entry name" value="PDC1_DGC_like"/>
    <property type="match status" value="1"/>
</dbReference>
<dbReference type="SMART" id="SM00387">
    <property type="entry name" value="HATPase_c"/>
    <property type="match status" value="1"/>
</dbReference>
<dbReference type="InterPro" id="IPR000700">
    <property type="entry name" value="PAS-assoc_C"/>
</dbReference>
<dbReference type="Gene3D" id="1.10.287.130">
    <property type="match status" value="1"/>
</dbReference>
<dbReference type="Pfam" id="PF02518">
    <property type="entry name" value="HATPase_c"/>
    <property type="match status" value="1"/>
</dbReference>
<reference evidence="21" key="1">
    <citation type="journal article" date="2019" name="Int. J. Syst. Evol. Microbiol.">
        <title>The Global Catalogue of Microorganisms (GCM) 10K type strain sequencing project: providing services to taxonomists for standard genome sequencing and annotation.</title>
        <authorList>
            <consortium name="The Broad Institute Genomics Platform"/>
            <consortium name="The Broad Institute Genome Sequencing Center for Infectious Disease"/>
            <person name="Wu L."/>
            <person name="Ma J."/>
        </authorList>
    </citation>
    <scope>NUCLEOTIDE SEQUENCE [LARGE SCALE GENOMIC DNA]</scope>
    <source>
        <strain evidence="21">LMG 29894</strain>
    </source>
</reference>
<dbReference type="Gene3D" id="3.30.450.20">
    <property type="entry name" value="PAS domain"/>
    <property type="match status" value="6"/>
</dbReference>
<feature type="domain" description="PAS" evidence="17">
    <location>
        <begin position="829"/>
        <end position="873"/>
    </location>
</feature>
<dbReference type="InterPro" id="IPR001610">
    <property type="entry name" value="PAC"/>
</dbReference>
<feature type="domain" description="HPt" evidence="19">
    <location>
        <begin position="1517"/>
        <end position="1613"/>
    </location>
</feature>
<dbReference type="Gene3D" id="3.40.50.2300">
    <property type="match status" value="2"/>
</dbReference>
<evidence type="ECO:0000256" key="14">
    <source>
        <dbReference type="SAM" id="Phobius"/>
    </source>
</evidence>
<evidence type="ECO:0000256" key="13">
    <source>
        <dbReference type="PROSITE-ProRule" id="PRU00169"/>
    </source>
</evidence>
<feature type="domain" description="PAC" evidence="18">
    <location>
        <begin position="775"/>
        <end position="828"/>
    </location>
</feature>
<feature type="modified residue" description="Phosphohistidine" evidence="12">
    <location>
        <position position="1556"/>
    </location>
</feature>
<evidence type="ECO:0000259" key="18">
    <source>
        <dbReference type="PROSITE" id="PS50113"/>
    </source>
</evidence>
<dbReference type="InterPro" id="IPR033479">
    <property type="entry name" value="dCache_1"/>
</dbReference>
<dbReference type="InterPro" id="IPR011006">
    <property type="entry name" value="CheY-like_superfamily"/>
</dbReference>
<dbReference type="InterPro" id="IPR036890">
    <property type="entry name" value="HATPase_C_sf"/>
</dbReference>
<keyword evidence="10" id="KW-0902">Two-component regulatory system</keyword>
<feature type="domain" description="PAS" evidence="17">
    <location>
        <begin position="322"/>
        <end position="361"/>
    </location>
</feature>
<protein>
    <recommendedName>
        <fullName evidence="3">histidine kinase</fullName>
        <ecNumber evidence="3">2.7.13.3</ecNumber>
    </recommendedName>
</protein>
<gene>
    <name evidence="20" type="ORF">ACFOW7_00945</name>
</gene>
<dbReference type="Gene3D" id="2.10.70.100">
    <property type="match status" value="1"/>
</dbReference>